<reference evidence="3 4" key="1">
    <citation type="journal article" date="2018" name="BMC Genomics">
        <title>Genomic comparison of Trypanosoma conorhini and Trypanosoma rangeli to Trypanosoma cruzi strains of high and low virulence.</title>
        <authorList>
            <person name="Bradwell K.R."/>
            <person name="Koparde V.N."/>
            <person name="Matveyev A.V."/>
            <person name="Serrano M.G."/>
            <person name="Alves J.M."/>
            <person name="Parikh H."/>
            <person name="Huang B."/>
            <person name="Lee V."/>
            <person name="Espinosa-Alvarez O."/>
            <person name="Ortiz P.A."/>
            <person name="Costa-Martins A.G."/>
            <person name="Teixeira M.M."/>
            <person name="Buck G.A."/>
        </authorList>
    </citation>
    <scope>NUCLEOTIDE SEQUENCE [LARGE SCALE GENOMIC DNA]</scope>
    <source>
        <strain evidence="3 4">025E</strain>
    </source>
</reference>
<feature type="compositionally biased region" description="Basic and acidic residues" evidence="1">
    <location>
        <begin position="61"/>
        <end position="83"/>
    </location>
</feature>
<feature type="transmembrane region" description="Helical" evidence="2">
    <location>
        <begin position="12"/>
        <end position="30"/>
    </location>
</feature>
<feature type="transmembrane region" description="Helical" evidence="2">
    <location>
        <begin position="129"/>
        <end position="146"/>
    </location>
</feature>
<evidence type="ECO:0000256" key="2">
    <source>
        <dbReference type="SAM" id="Phobius"/>
    </source>
</evidence>
<keyword evidence="2" id="KW-0472">Membrane</keyword>
<dbReference type="AlphaFoldDB" id="A0A3R7KKY3"/>
<organism evidence="3 4">
    <name type="scientific">Trypanosoma conorhini</name>
    <dbReference type="NCBI Taxonomy" id="83891"/>
    <lineage>
        <taxon>Eukaryota</taxon>
        <taxon>Discoba</taxon>
        <taxon>Euglenozoa</taxon>
        <taxon>Kinetoplastea</taxon>
        <taxon>Metakinetoplastina</taxon>
        <taxon>Trypanosomatida</taxon>
        <taxon>Trypanosomatidae</taxon>
        <taxon>Trypanosoma</taxon>
    </lineage>
</organism>
<dbReference type="RefSeq" id="XP_029226049.1">
    <property type="nucleotide sequence ID" value="XM_029373862.1"/>
</dbReference>
<protein>
    <submittedName>
        <fullName evidence="3">Uncharacterized protein</fullName>
    </submittedName>
</protein>
<keyword evidence="2" id="KW-0812">Transmembrane</keyword>
<evidence type="ECO:0000313" key="3">
    <source>
        <dbReference type="EMBL" id="RNF09556.1"/>
    </source>
</evidence>
<dbReference type="GeneID" id="40320606"/>
<name>A0A3R7KKY3_9TRYP</name>
<feature type="region of interest" description="Disordered" evidence="1">
    <location>
        <begin position="60"/>
        <end position="97"/>
    </location>
</feature>
<evidence type="ECO:0000313" key="4">
    <source>
        <dbReference type="Proteomes" id="UP000284403"/>
    </source>
</evidence>
<keyword evidence="2" id="KW-1133">Transmembrane helix</keyword>
<comment type="caution">
    <text evidence="3">The sequence shown here is derived from an EMBL/GenBank/DDBJ whole genome shotgun (WGS) entry which is preliminary data.</text>
</comment>
<proteinExistence type="predicted"/>
<dbReference type="EMBL" id="MKKU01000507">
    <property type="protein sequence ID" value="RNF09556.1"/>
    <property type="molecule type" value="Genomic_DNA"/>
</dbReference>
<dbReference type="OrthoDB" id="252696at2759"/>
<gene>
    <name evidence="3" type="ORF">Tco025E_06995</name>
</gene>
<evidence type="ECO:0000256" key="1">
    <source>
        <dbReference type="SAM" id="MobiDB-lite"/>
    </source>
</evidence>
<sequence>MENNNATHENCVVVVVFCFLVTFFSFIHASSFRVFTYWHLHACAWANACEHNQSNARKSRAKEGFEEMPSRTAARESRSDSRGRRQTPSPPVANGRMSAGDACLAEEALAVEAILAGRPSTASCRSSPWGMWAAVVALEVVAFVWLKWAMDTYGVYSAARS</sequence>
<dbReference type="Proteomes" id="UP000284403">
    <property type="component" value="Unassembled WGS sequence"/>
</dbReference>
<accession>A0A3R7KKY3</accession>
<keyword evidence="4" id="KW-1185">Reference proteome</keyword>